<feature type="non-terminal residue" evidence="1">
    <location>
        <position position="242"/>
    </location>
</feature>
<gene>
    <name evidence="1" type="ORF">S01H1_73243</name>
</gene>
<dbReference type="SUPFAM" id="SSF56563">
    <property type="entry name" value="Major capsid protein gp5"/>
    <property type="match status" value="1"/>
</dbReference>
<organism evidence="1">
    <name type="scientific">marine sediment metagenome</name>
    <dbReference type="NCBI Taxonomy" id="412755"/>
    <lineage>
        <taxon>unclassified sequences</taxon>
        <taxon>metagenomes</taxon>
        <taxon>ecological metagenomes</taxon>
    </lineage>
</organism>
<comment type="caution">
    <text evidence="1">The sequence shown here is derived from an EMBL/GenBank/DDBJ whole genome shotgun (WGS) entry which is preliminary data.</text>
</comment>
<protein>
    <submittedName>
        <fullName evidence="1">Uncharacterized protein</fullName>
    </submittedName>
</protein>
<sequence>GMSLGKNALRLSDLVAVETEIESGVYEVLISEIGSEATPKRVGQGGEFPQVEIKMGDQTIKLAKYGIALSASYEAIRRVKAPIFAATLRKIGFYIGRQMVDDGLTALVNGTGNNDAATVDQVATSGTLDYSDLVAFDLNFEPFECDYWAAPKEVIQTILNMVEFKDPMAGFTYQQTGDLISPLGNTLRRYDGTLLSTDRLAGFMHQFGIEKVTERSASLVEVERIIAKQIEGTVISQVVGYA</sequence>
<dbReference type="EMBL" id="BARS01048926">
    <property type="protein sequence ID" value="GAG28631.1"/>
    <property type="molecule type" value="Genomic_DNA"/>
</dbReference>
<reference evidence="1" key="1">
    <citation type="journal article" date="2014" name="Front. Microbiol.">
        <title>High frequency of phylogenetically diverse reductive dehalogenase-homologous genes in deep subseafloor sedimentary metagenomes.</title>
        <authorList>
            <person name="Kawai M."/>
            <person name="Futagami T."/>
            <person name="Toyoda A."/>
            <person name="Takaki Y."/>
            <person name="Nishi S."/>
            <person name="Hori S."/>
            <person name="Arai W."/>
            <person name="Tsubouchi T."/>
            <person name="Morono Y."/>
            <person name="Uchiyama I."/>
            <person name="Ito T."/>
            <person name="Fujiyama A."/>
            <person name="Inagaki F."/>
            <person name="Takami H."/>
        </authorList>
    </citation>
    <scope>NUCLEOTIDE SEQUENCE</scope>
    <source>
        <strain evidence="1">Expedition CK06-06</strain>
    </source>
</reference>
<name>X0XV00_9ZZZZ</name>
<proteinExistence type="predicted"/>
<feature type="non-terminal residue" evidence="1">
    <location>
        <position position="1"/>
    </location>
</feature>
<evidence type="ECO:0000313" key="1">
    <source>
        <dbReference type="EMBL" id="GAG28631.1"/>
    </source>
</evidence>
<dbReference type="Pfam" id="PF25209">
    <property type="entry name" value="Phage_capsid_4"/>
    <property type="match status" value="1"/>
</dbReference>
<dbReference type="AlphaFoldDB" id="X0XV00"/>
<accession>X0XV00</accession>